<dbReference type="PANTHER" id="PTHR36927">
    <property type="entry name" value="BLR4337 PROTEIN"/>
    <property type="match status" value="1"/>
</dbReference>
<feature type="transmembrane region" description="Helical" evidence="1">
    <location>
        <begin position="151"/>
        <end position="170"/>
    </location>
</feature>
<protein>
    <submittedName>
        <fullName evidence="3">Acyltransferase family protein</fullName>
    </submittedName>
</protein>
<feature type="transmembrane region" description="Helical" evidence="1">
    <location>
        <begin position="94"/>
        <end position="115"/>
    </location>
</feature>
<dbReference type="EMBL" id="CP139781">
    <property type="protein sequence ID" value="WRQ87512.1"/>
    <property type="molecule type" value="Genomic_DNA"/>
</dbReference>
<keyword evidence="3" id="KW-0808">Transferase</keyword>
<feature type="transmembrane region" description="Helical" evidence="1">
    <location>
        <begin position="360"/>
        <end position="379"/>
    </location>
</feature>
<dbReference type="PANTHER" id="PTHR36927:SF1">
    <property type="entry name" value="MDO-LIKE PROTEIN"/>
    <property type="match status" value="1"/>
</dbReference>
<proteinExistence type="predicted"/>
<feature type="transmembrane region" description="Helical" evidence="1">
    <location>
        <begin position="224"/>
        <end position="242"/>
    </location>
</feature>
<keyword evidence="4" id="KW-1185">Reference proteome</keyword>
<reference evidence="3 4" key="2">
    <citation type="submission" date="2023-12" db="EMBL/GenBank/DDBJ databases">
        <title>Description of an unclassified Opitutus bacterium of Verrucomicrobiota.</title>
        <authorList>
            <person name="Zhang D.-F."/>
        </authorList>
    </citation>
    <scope>NUCLEOTIDE SEQUENCE [LARGE SCALE GENOMIC DNA]</scope>
    <source>
        <strain evidence="3 4">WL0086</strain>
    </source>
</reference>
<feature type="domain" description="Acyltransferase 3" evidence="2">
    <location>
        <begin position="11"/>
        <end position="375"/>
    </location>
</feature>
<feature type="transmembrane region" description="Helical" evidence="1">
    <location>
        <begin position="254"/>
        <end position="275"/>
    </location>
</feature>
<dbReference type="Proteomes" id="UP000738431">
    <property type="component" value="Chromosome"/>
</dbReference>
<evidence type="ECO:0000256" key="1">
    <source>
        <dbReference type="SAM" id="Phobius"/>
    </source>
</evidence>
<feature type="transmembrane region" description="Helical" evidence="1">
    <location>
        <begin position="333"/>
        <end position="354"/>
    </location>
</feature>
<organism evidence="3 4">
    <name type="scientific">Actomonas aquatica</name>
    <dbReference type="NCBI Taxonomy" id="2866162"/>
    <lineage>
        <taxon>Bacteria</taxon>
        <taxon>Pseudomonadati</taxon>
        <taxon>Verrucomicrobiota</taxon>
        <taxon>Opitutia</taxon>
        <taxon>Opitutales</taxon>
        <taxon>Opitutaceae</taxon>
        <taxon>Actomonas</taxon>
    </lineage>
</organism>
<name>A0ABZ1C7W5_9BACT</name>
<dbReference type="Pfam" id="PF01757">
    <property type="entry name" value="Acyl_transf_3"/>
    <property type="match status" value="1"/>
</dbReference>
<feature type="transmembrane region" description="Helical" evidence="1">
    <location>
        <begin position="295"/>
        <end position="313"/>
    </location>
</feature>
<feature type="transmembrane region" description="Helical" evidence="1">
    <location>
        <begin position="191"/>
        <end position="212"/>
    </location>
</feature>
<keyword evidence="1" id="KW-0472">Membrane</keyword>
<dbReference type="GO" id="GO:0016746">
    <property type="term" value="F:acyltransferase activity"/>
    <property type="evidence" value="ECO:0007669"/>
    <property type="project" value="UniProtKB-KW"/>
</dbReference>
<keyword evidence="1" id="KW-0812">Transmembrane</keyword>
<accession>A0ABZ1C7W5</accession>
<feature type="transmembrane region" description="Helical" evidence="1">
    <location>
        <begin position="49"/>
        <end position="73"/>
    </location>
</feature>
<evidence type="ECO:0000313" key="4">
    <source>
        <dbReference type="Proteomes" id="UP000738431"/>
    </source>
</evidence>
<feature type="transmembrane region" description="Helical" evidence="1">
    <location>
        <begin position="21"/>
        <end position="43"/>
    </location>
</feature>
<evidence type="ECO:0000313" key="3">
    <source>
        <dbReference type="EMBL" id="WRQ87512.1"/>
    </source>
</evidence>
<evidence type="ECO:0000259" key="2">
    <source>
        <dbReference type="Pfam" id="PF01757"/>
    </source>
</evidence>
<sequence length="416" mass="46494">MNPSASPARLDYLDAVRAYALLLGVVFHAALSFLPIYIGWAVMDVSTSAVIGPFMLLSHSFRMALFFLIAGYFSHLSFHRQGGAGFLANRWLRIVVPFVVGWFILKPLLVSGWIMGGQSMRGEWSFWGGIRDGYATLSTLPEGLLMGSHLWFLYYLILCTALLLCVRAALRLTGPVYRGLLRAADATLGRIARAPWSIYLLVLPTAGALWFMQGWGMDTPDRSLDPHLPALLIYGGFFTFGWMLRRNTHLLDQVVALSALRWVLVVVSGLAALWLSEIQGDTGHPHFQLARSGFVLSYAVVMWSLVLLTLGVFQKLIRRPSATVRYVADSSYWMYLIHLPIVLWLQVVVAEWSWHWSLKLSAISLATIGIALLTYELFVRSTFIGRILNGRRKDRALFRRSATAAAPSVVAEATRT</sequence>
<dbReference type="RefSeq" id="WP_221030326.1">
    <property type="nucleotide sequence ID" value="NZ_CP139781.1"/>
</dbReference>
<keyword evidence="3" id="KW-0012">Acyltransferase</keyword>
<keyword evidence="1" id="KW-1133">Transmembrane helix</keyword>
<gene>
    <name evidence="3" type="ORF">K1X11_022075</name>
</gene>
<dbReference type="InterPro" id="IPR050623">
    <property type="entry name" value="Glucan_succinyl_AcylTrfase"/>
</dbReference>
<dbReference type="InterPro" id="IPR002656">
    <property type="entry name" value="Acyl_transf_3_dom"/>
</dbReference>
<reference evidence="3 4" key="1">
    <citation type="submission" date="2021-08" db="EMBL/GenBank/DDBJ databases">
        <authorList>
            <person name="Zhang D."/>
            <person name="Zhang A."/>
            <person name="Wang L."/>
        </authorList>
    </citation>
    <scope>NUCLEOTIDE SEQUENCE [LARGE SCALE GENOMIC DNA]</scope>
    <source>
        <strain evidence="3 4">WL0086</strain>
    </source>
</reference>